<dbReference type="PANTHER" id="PTHR34580:SF3">
    <property type="entry name" value="PROTEIN PAFB"/>
    <property type="match status" value="1"/>
</dbReference>
<evidence type="ECO:0000256" key="1">
    <source>
        <dbReference type="ARBA" id="ARBA00023015"/>
    </source>
</evidence>
<dbReference type="PROSITE" id="PS52050">
    <property type="entry name" value="WYL"/>
    <property type="match status" value="1"/>
</dbReference>
<dbReference type="InterPro" id="IPR036388">
    <property type="entry name" value="WH-like_DNA-bd_sf"/>
</dbReference>
<dbReference type="InterPro" id="IPR001034">
    <property type="entry name" value="DeoR_HTH"/>
</dbReference>
<dbReference type="AlphaFoldDB" id="A0A0F5ITI5"/>
<dbReference type="RefSeq" id="WP_028728383.1">
    <property type="nucleotide sequence ID" value="NZ_AUAE01000030.1"/>
</dbReference>
<evidence type="ECO:0000313" key="5">
    <source>
        <dbReference type="Proteomes" id="UP000033035"/>
    </source>
</evidence>
<dbReference type="PIRSF" id="PIRSF016838">
    <property type="entry name" value="PafC"/>
    <property type="match status" value="1"/>
</dbReference>
<sequence length="311" mass="35673">MNRLERISAILVKLQSRPVVTASEIAEQFGVSLRTVYRDIRALEESGIPVGGEAGVGYSLVDGFKLPPLMFNTEEALSFLVAEKLVSHQTDGDTYGLFRSGMDKIRAVLKTAEKDILHHFDQYIRISGSYSAPPAIPGNVLQPLLKGLLNKKQLLMTYRAGYNHQVTERTVEPQGMFFSRGIWYVLAWCKLRKDYRTFHLGRIVHLSLTENDFEEAHPPLDELIEQVYYSEVDIEVKLRVHRDVARDTEVSKYTYGLYDEQPDGEYYLQKYQTYSLEAFGRWYLSIADRSEIIGPPELKTVVRELITKIKL</sequence>
<organism evidence="4 5">
    <name type="scientific">Parabacteroides gordonii MS-1 = DSM 23371</name>
    <dbReference type="NCBI Taxonomy" id="1203610"/>
    <lineage>
        <taxon>Bacteria</taxon>
        <taxon>Pseudomonadati</taxon>
        <taxon>Bacteroidota</taxon>
        <taxon>Bacteroidia</taxon>
        <taxon>Bacteroidales</taxon>
        <taxon>Tannerellaceae</taxon>
        <taxon>Parabacteroides</taxon>
    </lineage>
</organism>
<dbReference type="HOGENOM" id="CLU_041141_5_1_10"/>
<dbReference type="PATRIC" id="fig|1203610.3.peg.5040"/>
<reference evidence="4 5" key="1">
    <citation type="submission" date="2013-04" db="EMBL/GenBank/DDBJ databases">
        <title>The Genome Sequence of Parabacteroides gordonii DSM 23371.</title>
        <authorList>
            <consortium name="The Broad Institute Genomics Platform"/>
            <person name="Earl A."/>
            <person name="Ward D."/>
            <person name="Feldgarden M."/>
            <person name="Gevers D."/>
            <person name="Martens E."/>
            <person name="Sakamoto M."/>
            <person name="Benno Y."/>
            <person name="Suzuki N."/>
            <person name="Matsunaga N."/>
            <person name="Koshihara K."/>
            <person name="Seki M."/>
            <person name="Komiya H."/>
            <person name="Walker B."/>
            <person name="Young S."/>
            <person name="Zeng Q."/>
            <person name="Gargeya S."/>
            <person name="Fitzgerald M."/>
            <person name="Haas B."/>
            <person name="Abouelleil A."/>
            <person name="Allen A.W."/>
            <person name="Alvarado L."/>
            <person name="Arachchi H.M."/>
            <person name="Berlin A.M."/>
            <person name="Chapman S.B."/>
            <person name="Gainer-Dewar J."/>
            <person name="Goldberg J."/>
            <person name="Griggs A."/>
            <person name="Gujja S."/>
            <person name="Hansen M."/>
            <person name="Howarth C."/>
            <person name="Imamovic A."/>
            <person name="Ireland A."/>
            <person name="Larimer J."/>
            <person name="McCowan C."/>
            <person name="Murphy C."/>
            <person name="Pearson M."/>
            <person name="Poon T.W."/>
            <person name="Priest M."/>
            <person name="Roberts A."/>
            <person name="Saif S."/>
            <person name="Shea T."/>
            <person name="Sisk P."/>
            <person name="Sykes S."/>
            <person name="Wortman J."/>
            <person name="Nusbaum C."/>
            <person name="Birren B."/>
        </authorList>
    </citation>
    <scope>NUCLEOTIDE SEQUENCE [LARGE SCALE GENOMIC DNA]</scope>
    <source>
        <strain evidence="4 5">MS-1</strain>
    </source>
</reference>
<dbReference type="Proteomes" id="UP000033035">
    <property type="component" value="Unassembled WGS sequence"/>
</dbReference>
<dbReference type="GO" id="GO:0003700">
    <property type="term" value="F:DNA-binding transcription factor activity"/>
    <property type="evidence" value="ECO:0007669"/>
    <property type="project" value="InterPro"/>
</dbReference>
<dbReference type="PANTHER" id="PTHR34580">
    <property type="match status" value="1"/>
</dbReference>
<comment type="caution">
    <text evidence="4">The sequence shown here is derived from an EMBL/GenBank/DDBJ whole genome shotgun (WGS) entry which is preliminary data.</text>
</comment>
<evidence type="ECO:0000256" key="2">
    <source>
        <dbReference type="ARBA" id="ARBA00023163"/>
    </source>
</evidence>
<evidence type="ECO:0000313" key="4">
    <source>
        <dbReference type="EMBL" id="KKB48477.1"/>
    </source>
</evidence>
<dbReference type="SUPFAM" id="SSF46785">
    <property type="entry name" value="Winged helix' DNA-binding domain"/>
    <property type="match status" value="1"/>
</dbReference>
<keyword evidence="1" id="KW-0805">Transcription regulation</keyword>
<dbReference type="STRING" id="1203610.HMPREF1536_04944"/>
<dbReference type="EMBL" id="AQHW01000027">
    <property type="protein sequence ID" value="KKB48477.1"/>
    <property type="molecule type" value="Genomic_DNA"/>
</dbReference>
<dbReference type="PROSITE" id="PS51000">
    <property type="entry name" value="HTH_DEOR_2"/>
    <property type="match status" value="1"/>
</dbReference>
<protein>
    <recommendedName>
        <fullName evidence="3">HTH deoR-type domain-containing protein</fullName>
    </recommendedName>
</protein>
<gene>
    <name evidence="4" type="ORF">HMPREF1536_04944</name>
</gene>
<feature type="domain" description="HTH deoR-type" evidence="3">
    <location>
        <begin position="3"/>
        <end position="58"/>
    </location>
</feature>
<dbReference type="InterPro" id="IPR036390">
    <property type="entry name" value="WH_DNA-bd_sf"/>
</dbReference>
<name>A0A0F5ITI5_9BACT</name>
<dbReference type="InterPro" id="IPR028349">
    <property type="entry name" value="PafC-like"/>
</dbReference>
<dbReference type="InterPro" id="IPR051534">
    <property type="entry name" value="CBASS_pafABC_assoc_protein"/>
</dbReference>
<proteinExistence type="predicted"/>
<dbReference type="Gene3D" id="1.10.10.10">
    <property type="entry name" value="Winged helix-like DNA-binding domain superfamily/Winged helix DNA-binding domain"/>
    <property type="match status" value="1"/>
</dbReference>
<accession>A0A0F5ITI5</accession>
<keyword evidence="5" id="KW-1185">Reference proteome</keyword>
<dbReference type="InterPro" id="IPR026881">
    <property type="entry name" value="WYL_dom"/>
</dbReference>
<dbReference type="InterPro" id="IPR013196">
    <property type="entry name" value="HTH_11"/>
</dbReference>
<evidence type="ECO:0000259" key="3">
    <source>
        <dbReference type="PROSITE" id="PS51000"/>
    </source>
</evidence>
<dbReference type="Pfam" id="PF13280">
    <property type="entry name" value="WYL"/>
    <property type="match status" value="1"/>
</dbReference>
<keyword evidence="2" id="KW-0804">Transcription</keyword>
<dbReference type="Pfam" id="PF08279">
    <property type="entry name" value="HTH_11"/>
    <property type="match status" value="1"/>
</dbReference>